<dbReference type="Proteomes" id="UP001370590">
    <property type="component" value="Unassembled WGS sequence"/>
</dbReference>
<reference evidence="2 3" key="1">
    <citation type="submission" date="2023-10" db="EMBL/GenBank/DDBJ databases">
        <title>Nicoliella lavandulae sp. nov. isolated from Lavandula angustifolia flowers.</title>
        <authorList>
            <person name="Alcantara C."/>
            <person name="Zuniga M."/>
            <person name="Landete J.M."/>
            <person name="Monedero V."/>
        </authorList>
    </citation>
    <scope>NUCLEOTIDE SEQUENCE [LARGE SCALE GENOMIC DNA]</scope>
    <source>
        <strain evidence="2 3">Es01</strain>
    </source>
</reference>
<dbReference type="EMBL" id="JAWMWH010000003">
    <property type="protein sequence ID" value="MEJ6400877.1"/>
    <property type="molecule type" value="Genomic_DNA"/>
</dbReference>
<accession>A0ABU8SLW0</accession>
<feature type="domain" description="DUF5776" evidence="1">
    <location>
        <begin position="29"/>
        <end position="81"/>
    </location>
</feature>
<protein>
    <submittedName>
        <fullName evidence="2">DUF5776 domain-containing protein</fullName>
    </submittedName>
</protein>
<proteinExistence type="predicted"/>
<comment type="caution">
    <text evidence="2">The sequence shown here is derived from an EMBL/GenBank/DDBJ whole genome shotgun (WGS) entry which is preliminary data.</text>
</comment>
<dbReference type="InterPro" id="IPR044081">
    <property type="entry name" value="DUF5776"/>
</dbReference>
<dbReference type="Pfam" id="PF19087">
    <property type="entry name" value="DUF5776"/>
    <property type="match status" value="1"/>
</dbReference>
<dbReference type="RefSeq" id="WP_339960732.1">
    <property type="nucleotide sequence ID" value="NZ_JAWMWH010000003.1"/>
</dbReference>
<evidence type="ECO:0000259" key="1">
    <source>
        <dbReference type="Pfam" id="PF19087"/>
    </source>
</evidence>
<evidence type="ECO:0000313" key="2">
    <source>
        <dbReference type="EMBL" id="MEJ6400877.1"/>
    </source>
</evidence>
<keyword evidence="3" id="KW-1185">Reference proteome</keyword>
<name>A0ABU8SLW0_9LACO</name>
<gene>
    <name evidence="2" type="ORF">R4146_06935</name>
</gene>
<evidence type="ECO:0000313" key="3">
    <source>
        <dbReference type="Proteomes" id="UP001370590"/>
    </source>
</evidence>
<sequence>MKKLLMIGLTVATLGLGSELAVNAKAQLQVRVISNIKAYNGKTFKQARVAAHYKVGQRLSITKIVGTGGMTRFELTNGHYILHHSK</sequence>
<organism evidence="2 3">
    <name type="scientific">Nicoliella lavandulae</name>
    <dbReference type="NCBI Taxonomy" id="3082954"/>
    <lineage>
        <taxon>Bacteria</taxon>
        <taxon>Bacillati</taxon>
        <taxon>Bacillota</taxon>
        <taxon>Bacilli</taxon>
        <taxon>Lactobacillales</taxon>
        <taxon>Lactobacillaceae</taxon>
        <taxon>Nicoliella</taxon>
    </lineage>
</organism>